<dbReference type="EMBL" id="LCZI01000733">
    <property type="protein sequence ID" value="KKZ64833.1"/>
    <property type="molecule type" value="Genomic_DNA"/>
</dbReference>
<sequence>MDSWTRPSYHPTTKSYSSESAIGWDAWTEACSQHRGARLNIPLGRWDTGEVLEAEGYDGMLMVENKPKGPGVIGSSVVQ</sequence>
<comment type="caution">
    <text evidence="1">The sequence shown here is derived from an EMBL/GenBank/DDBJ whole genome shotgun (WGS) entry which is preliminary data.</text>
</comment>
<reference evidence="2" key="1">
    <citation type="journal article" date="2015" name="PLoS Genet.">
        <title>The dynamic genome and transcriptome of the human fungal pathogen Blastomyces and close relative Emmonsia.</title>
        <authorList>
            <person name="Munoz J.F."/>
            <person name="Gauthier G.M."/>
            <person name="Desjardins C.A."/>
            <person name="Gallo J.E."/>
            <person name="Holder J."/>
            <person name="Sullivan T.D."/>
            <person name="Marty A.J."/>
            <person name="Carmen J.C."/>
            <person name="Chen Z."/>
            <person name="Ding L."/>
            <person name="Gujja S."/>
            <person name="Magrini V."/>
            <person name="Misas E."/>
            <person name="Mitreva M."/>
            <person name="Priest M."/>
            <person name="Saif S."/>
            <person name="Whiston E.A."/>
            <person name="Young S."/>
            <person name="Zeng Q."/>
            <person name="Goldman W.E."/>
            <person name="Mardis E.R."/>
            <person name="Taylor J.W."/>
            <person name="McEwen J.G."/>
            <person name="Clay O.K."/>
            <person name="Klein B.S."/>
            <person name="Cuomo C.A."/>
        </authorList>
    </citation>
    <scope>NUCLEOTIDE SEQUENCE [LARGE SCALE GENOMIC DNA]</scope>
    <source>
        <strain evidence="2">UAMH 3008</strain>
    </source>
</reference>
<evidence type="ECO:0000313" key="1">
    <source>
        <dbReference type="EMBL" id="KKZ64833.1"/>
    </source>
</evidence>
<name>A0A0G2I370_9EURO</name>
<proteinExistence type="predicted"/>
<organism evidence="1 2">
    <name type="scientific">[Emmonsia] crescens</name>
    <dbReference type="NCBI Taxonomy" id="73230"/>
    <lineage>
        <taxon>Eukaryota</taxon>
        <taxon>Fungi</taxon>
        <taxon>Dikarya</taxon>
        <taxon>Ascomycota</taxon>
        <taxon>Pezizomycotina</taxon>
        <taxon>Eurotiomycetes</taxon>
        <taxon>Eurotiomycetidae</taxon>
        <taxon>Onygenales</taxon>
        <taxon>Ajellomycetaceae</taxon>
        <taxon>Emergomyces</taxon>
    </lineage>
</organism>
<dbReference type="AlphaFoldDB" id="A0A0G2I370"/>
<dbReference type="VEuPathDB" id="FungiDB:EMCG_09281"/>
<protein>
    <submittedName>
        <fullName evidence="1">Uncharacterized protein</fullName>
    </submittedName>
</protein>
<gene>
    <name evidence="1" type="ORF">EMCG_09281</name>
</gene>
<dbReference type="Proteomes" id="UP000034164">
    <property type="component" value="Unassembled WGS sequence"/>
</dbReference>
<evidence type="ECO:0000313" key="2">
    <source>
        <dbReference type="Proteomes" id="UP000034164"/>
    </source>
</evidence>
<accession>A0A0G2I370</accession>